<evidence type="ECO:0000313" key="1">
    <source>
        <dbReference type="EMBL" id="AEP00136.1"/>
    </source>
</evidence>
<sequence>MSFIGVMKDKRELESEQIVLLGDSKRQKKAGPGVNCPFGGLKKTKESWDPGKLSFWGIQKDKRELESEQIVLLEVSKRQKKAGPGANCPFEGLKKTKESWDPYKLSF</sequence>
<proteinExistence type="predicted"/>
<dbReference type="Proteomes" id="UP000009283">
    <property type="component" value="Chromosome"/>
</dbReference>
<dbReference type="KEGG" id="bag:Bcoa_0918"/>
<accession>G2TR60</accession>
<dbReference type="EMBL" id="CP003056">
    <property type="protein sequence ID" value="AEP00136.1"/>
    <property type="molecule type" value="Genomic_DNA"/>
</dbReference>
<organism evidence="1 2">
    <name type="scientific">Heyndrickxia coagulans 36D1</name>
    <dbReference type="NCBI Taxonomy" id="345219"/>
    <lineage>
        <taxon>Bacteria</taxon>
        <taxon>Bacillati</taxon>
        <taxon>Bacillota</taxon>
        <taxon>Bacilli</taxon>
        <taxon>Bacillales</taxon>
        <taxon>Bacillaceae</taxon>
        <taxon>Heyndrickxia</taxon>
    </lineage>
</organism>
<dbReference type="HOGENOM" id="CLU_2204715_0_0_9"/>
<gene>
    <name evidence="1" type="ORF">Bcoa_0918</name>
</gene>
<dbReference type="AlphaFoldDB" id="G2TR60"/>
<reference evidence="1 2" key="1">
    <citation type="journal article" date="2011" name="Stand. Genomic Sci.">
        <title>Complete Genome Sequence of a thermotolerant sporogenic lactic acid bacterium, Bacillus coagulans strain 36D1.</title>
        <authorList>
            <person name="Rhee M.S."/>
            <person name="Moritz B.E."/>
            <person name="Xie G."/>
            <person name="Glavina Del Rio T."/>
            <person name="Dalin E."/>
            <person name="Tice H."/>
            <person name="Bruce D."/>
            <person name="Goodwin L."/>
            <person name="Chertkov O."/>
            <person name="Brettin T."/>
            <person name="Han C."/>
            <person name="Detter C."/>
            <person name="Pitluck S."/>
            <person name="Land M.L."/>
            <person name="Patel M."/>
            <person name="Ou M."/>
            <person name="Harbrucker R."/>
            <person name="Ingram L.O."/>
            <person name="Shanmugam K.T."/>
        </authorList>
    </citation>
    <scope>NUCLEOTIDE SEQUENCE [LARGE SCALE GENOMIC DNA]</scope>
    <source>
        <strain evidence="1 2">36D1</strain>
    </source>
</reference>
<evidence type="ECO:0000313" key="2">
    <source>
        <dbReference type="Proteomes" id="UP000009283"/>
    </source>
</evidence>
<protein>
    <submittedName>
        <fullName evidence="1">Uncharacterized protein</fullName>
    </submittedName>
</protein>
<name>G2TR60_HEYCO</name>